<proteinExistence type="predicted"/>
<accession>A0ACD3ARX3</accession>
<evidence type="ECO:0000313" key="2">
    <source>
        <dbReference type="Proteomes" id="UP000308600"/>
    </source>
</evidence>
<organism evidence="1 2">
    <name type="scientific">Pluteus cervinus</name>
    <dbReference type="NCBI Taxonomy" id="181527"/>
    <lineage>
        <taxon>Eukaryota</taxon>
        <taxon>Fungi</taxon>
        <taxon>Dikarya</taxon>
        <taxon>Basidiomycota</taxon>
        <taxon>Agaricomycotina</taxon>
        <taxon>Agaricomycetes</taxon>
        <taxon>Agaricomycetidae</taxon>
        <taxon>Agaricales</taxon>
        <taxon>Pluteineae</taxon>
        <taxon>Pluteaceae</taxon>
        <taxon>Pluteus</taxon>
    </lineage>
</organism>
<dbReference type="EMBL" id="ML208351">
    <property type="protein sequence ID" value="TFK68458.1"/>
    <property type="molecule type" value="Genomic_DNA"/>
</dbReference>
<dbReference type="Proteomes" id="UP000308600">
    <property type="component" value="Unassembled WGS sequence"/>
</dbReference>
<evidence type="ECO:0000313" key="1">
    <source>
        <dbReference type="EMBL" id="TFK68458.1"/>
    </source>
</evidence>
<protein>
    <submittedName>
        <fullName evidence="1">Uncharacterized protein</fullName>
    </submittedName>
</protein>
<sequence length="115" mass="12496">MCWTASTIACAISLLSWLILQATTEPICPNETAVQFYTFHHSAIANVLSPSTRSRTDWHRLAGEPFTVPVTTAPAQEGIDSVCFFCRTTISPSVQPVVPPGIAIRFLIHKGLTLA</sequence>
<keyword evidence="2" id="KW-1185">Reference proteome</keyword>
<reference evidence="1 2" key="1">
    <citation type="journal article" date="2019" name="Nat. Ecol. Evol.">
        <title>Megaphylogeny resolves global patterns of mushroom evolution.</title>
        <authorList>
            <person name="Varga T."/>
            <person name="Krizsan K."/>
            <person name="Foldi C."/>
            <person name="Dima B."/>
            <person name="Sanchez-Garcia M."/>
            <person name="Sanchez-Ramirez S."/>
            <person name="Szollosi G.J."/>
            <person name="Szarkandi J.G."/>
            <person name="Papp V."/>
            <person name="Albert L."/>
            <person name="Andreopoulos W."/>
            <person name="Angelini C."/>
            <person name="Antonin V."/>
            <person name="Barry K.W."/>
            <person name="Bougher N.L."/>
            <person name="Buchanan P."/>
            <person name="Buyck B."/>
            <person name="Bense V."/>
            <person name="Catcheside P."/>
            <person name="Chovatia M."/>
            <person name="Cooper J."/>
            <person name="Damon W."/>
            <person name="Desjardin D."/>
            <person name="Finy P."/>
            <person name="Geml J."/>
            <person name="Haridas S."/>
            <person name="Hughes K."/>
            <person name="Justo A."/>
            <person name="Karasinski D."/>
            <person name="Kautmanova I."/>
            <person name="Kiss B."/>
            <person name="Kocsube S."/>
            <person name="Kotiranta H."/>
            <person name="LaButti K.M."/>
            <person name="Lechner B.E."/>
            <person name="Liimatainen K."/>
            <person name="Lipzen A."/>
            <person name="Lukacs Z."/>
            <person name="Mihaltcheva S."/>
            <person name="Morgado L.N."/>
            <person name="Niskanen T."/>
            <person name="Noordeloos M.E."/>
            <person name="Ohm R.A."/>
            <person name="Ortiz-Santana B."/>
            <person name="Ovrebo C."/>
            <person name="Racz N."/>
            <person name="Riley R."/>
            <person name="Savchenko A."/>
            <person name="Shiryaev A."/>
            <person name="Soop K."/>
            <person name="Spirin V."/>
            <person name="Szebenyi C."/>
            <person name="Tomsovsky M."/>
            <person name="Tulloss R.E."/>
            <person name="Uehling J."/>
            <person name="Grigoriev I.V."/>
            <person name="Vagvolgyi C."/>
            <person name="Papp T."/>
            <person name="Martin F.M."/>
            <person name="Miettinen O."/>
            <person name="Hibbett D.S."/>
            <person name="Nagy L.G."/>
        </authorList>
    </citation>
    <scope>NUCLEOTIDE SEQUENCE [LARGE SCALE GENOMIC DNA]</scope>
    <source>
        <strain evidence="1 2">NL-1719</strain>
    </source>
</reference>
<name>A0ACD3ARX3_9AGAR</name>
<gene>
    <name evidence="1" type="ORF">BDN72DRAFT_678186</name>
</gene>